<gene>
    <name evidence="2" type="ORF">S7S_08660</name>
</gene>
<accession>A0A0B4XLX8</accession>
<organism evidence="2 3">
    <name type="scientific">Isoalcanivorax pacificus W11-5</name>
    <dbReference type="NCBI Taxonomy" id="391936"/>
    <lineage>
        <taxon>Bacteria</taxon>
        <taxon>Pseudomonadati</taxon>
        <taxon>Pseudomonadota</taxon>
        <taxon>Gammaproteobacteria</taxon>
        <taxon>Oceanospirillales</taxon>
        <taxon>Alcanivoracaceae</taxon>
        <taxon>Isoalcanivorax</taxon>
    </lineage>
</organism>
<dbReference type="AlphaFoldDB" id="A0A0B4XLX8"/>
<name>A0A0B4XLX8_9GAMM</name>
<dbReference type="InterPro" id="IPR036291">
    <property type="entry name" value="NAD(P)-bd_dom_sf"/>
</dbReference>
<evidence type="ECO:0000313" key="2">
    <source>
        <dbReference type="EMBL" id="AJD48146.1"/>
    </source>
</evidence>
<evidence type="ECO:0000313" key="3">
    <source>
        <dbReference type="Proteomes" id="UP000006764"/>
    </source>
</evidence>
<dbReference type="RefSeq" id="WP_008737533.1">
    <property type="nucleotide sequence ID" value="NZ_CP004387.1"/>
</dbReference>
<dbReference type="Gene3D" id="3.40.50.720">
    <property type="entry name" value="NAD(P)-binding Rossmann-like Domain"/>
    <property type="match status" value="1"/>
</dbReference>
<sequence length="222" mass="24615">MTVHRALVLGATGLIGRHLLYALLDSPHWQSVQVLTRRPLGFSHEKLRETVLPLDQMASRPDLFAVDDVFCCLGTTLRAAGSRSAFRQVDFDYCVQAAELARAQGADHFLVVSAVNASARSRVFYSRTKGQMEEAVEALDFRALTIMQPSLLLGDRSEFRTGERLAAAGMQWLRPLLNWTDADWLPVDAAAVAQAMLAAAREPASGVRRLRYRDIQRLAGIH</sequence>
<dbReference type="Pfam" id="PF13460">
    <property type="entry name" value="NAD_binding_10"/>
    <property type="match status" value="1"/>
</dbReference>
<dbReference type="InterPro" id="IPR016040">
    <property type="entry name" value="NAD(P)-bd_dom"/>
</dbReference>
<keyword evidence="3" id="KW-1185">Reference proteome</keyword>
<dbReference type="SUPFAM" id="SSF51735">
    <property type="entry name" value="NAD(P)-binding Rossmann-fold domains"/>
    <property type="match status" value="1"/>
</dbReference>
<dbReference type="EMBL" id="CP004387">
    <property type="protein sequence ID" value="AJD48146.1"/>
    <property type="molecule type" value="Genomic_DNA"/>
</dbReference>
<reference evidence="2 3" key="1">
    <citation type="journal article" date="2012" name="J. Bacteriol.">
        <title>Genome sequence of an alkane-degrading bacterium, Alcanivorax pacificus type strain W11-5, isolated from deep sea sediment.</title>
        <authorList>
            <person name="Lai Q."/>
            <person name="Shao Z."/>
        </authorList>
    </citation>
    <scope>NUCLEOTIDE SEQUENCE [LARGE SCALE GENOMIC DNA]</scope>
    <source>
        <strain evidence="2 3">W11-5</strain>
    </source>
</reference>
<dbReference type="HOGENOM" id="CLU_071330_2_0_6"/>
<dbReference type="OrthoDB" id="9798632at2"/>
<dbReference type="Proteomes" id="UP000006764">
    <property type="component" value="Chromosome"/>
</dbReference>
<feature type="domain" description="NAD(P)-binding" evidence="1">
    <location>
        <begin position="10"/>
        <end position="155"/>
    </location>
</feature>
<dbReference type="KEGG" id="apac:S7S_08660"/>
<dbReference type="STRING" id="391936.S7S_08660"/>
<dbReference type="PANTHER" id="PTHR14097:SF7">
    <property type="entry name" value="OXIDOREDUCTASE HTATIP2"/>
    <property type="match status" value="1"/>
</dbReference>
<protein>
    <recommendedName>
        <fullName evidence="1">NAD(P)-binding domain-containing protein</fullName>
    </recommendedName>
</protein>
<dbReference type="PANTHER" id="PTHR14097">
    <property type="entry name" value="OXIDOREDUCTASE HTATIP2"/>
    <property type="match status" value="1"/>
</dbReference>
<proteinExistence type="predicted"/>
<evidence type="ECO:0000259" key="1">
    <source>
        <dbReference type="Pfam" id="PF13460"/>
    </source>
</evidence>